<evidence type="ECO:0000259" key="3">
    <source>
        <dbReference type="PROSITE" id="PS50043"/>
    </source>
</evidence>
<gene>
    <name evidence="4" type="ORF">SAMN04488548_1343609</name>
</gene>
<dbReference type="Gene3D" id="3.40.50.300">
    <property type="entry name" value="P-loop containing nucleotide triphosphate hydrolases"/>
    <property type="match status" value="1"/>
</dbReference>
<dbReference type="InterPro" id="IPR036388">
    <property type="entry name" value="WH-like_DNA-bd_sf"/>
</dbReference>
<dbReference type="STRING" id="158898.SAMN04488548_1343609"/>
<dbReference type="SUPFAM" id="SSF52540">
    <property type="entry name" value="P-loop containing nucleoside triphosphate hydrolases"/>
    <property type="match status" value="1"/>
</dbReference>
<dbReference type="Pfam" id="PF13191">
    <property type="entry name" value="AAA_16"/>
    <property type="match status" value="1"/>
</dbReference>
<dbReference type="EMBL" id="FNLM01000034">
    <property type="protein sequence ID" value="SDU71437.1"/>
    <property type="molecule type" value="Genomic_DNA"/>
</dbReference>
<proteinExistence type="predicted"/>
<dbReference type="SUPFAM" id="SSF48452">
    <property type="entry name" value="TPR-like"/>
    <property type="match status" value="2"/>
</dbReference>
<evidence type="ECO:0000256" key="2">
    <source>
        <dbReference type="ARBA" id="ARBA00022840"/>
    </source>
</evidence>
<keyword evidence="1" id="KW-0547">Nucleotide-binding</keyword>
<evidence type="ECO:0000313" key="5">
    <source>
        <dbReference type="Proteomes" id="UP000183180"/>
    </source>
</evidence>
<dbReference type="OrthoDB" id="134933at2"/>
<name>A0A1H2KRV9_9ACTN</name>
<dbReference type="InterPro" id="IPR000792">
    <property type="entry name" value="Tscrpt_reg_LuxR_C"/>
</dbReference>
<dbReference type="Pfam" id="PF00196">
    <property type="entry name" value="GerE"/>
    <property type="match status" value="1"/>
</dbReference>
<dbReference type="RefSeq" id="WP_084811869.1">
    <property type="nucleotide sequence ID" value="NZ_FNLM01000034.1"/>
</dbReference>
<accession>A0A1H2KRV9</accession>
<evidence type="ECO:0000256" key="1">
    <source>
        <dbReference type="ARBA" id="ARBA00022741"/>
    </source>
</evidence>
<dbReference type="GO" id="GO:0005524">
    <property type="term" value="F:ATP binding"/>
    <property type="evidence" value="ECO:0007669"/>
    <property type="project" value="UniProtKB-KW"/>
</dbReference>
<dbReference type="PANTHER" id="PTHR16305:SF35">
    <property type="entry name" value="TRANSCRIPTIONAL ACTIVATOR DOMAIN"/>
    <property type="match status" value="1"/>
</dbReference>
<dbReference type="GO" id="GO:0004016">
    <property type="term" value="F:adenylate cyclase activity"/>
    <property type="evidence" value="ECO:0007669"/>
    <property type="project" value="TreeGrafter"/>
</dbReference>
<dbReference type="AlphaFoldDB" id="A0A1H2KRV9"/>
<organism evidence="4 5">
    <name type="scientific">Gordonia westfalica</name>
    <dbReference type="NCBI Taxonomy" id="158898"/>
    <lineage>
        <taxon>Bacteria</taxon>
        <taxon>Bacillati</taxon>
        <taxon>Actinomycetota</taxon>
        <taxon>Actinomycetes</taxon>
        <taxon>Mycobacteriales</taxon>
        <taxon>Gordoniaceae</taxon>
        <taxon>Gordonia</taxon>
    </lineage>
</organism>
<dbReference type="Proteomes" id="UP000183180">
    <property type="component" value="Unassembled WGS sequence"/>
</dbReference>
<dbReference type="Gene3D" id="1.10.10.10">
    <property type="entry name" value="Winged helix-like DNA-binding domain superfamily/Winged helix DNA-binding domain"/>
    <property type="match status" value="1"/>
</dbReference>
<dbReference type="SUPFAM" id="SSF46894">
    <property type="entry name" value="C-terminal effector domain of the bipartite response regulators"/>
    <property type="match status" value="1"/>
</dbReference>
<dbReference type="GO" id="GO:0006355">
    <property type="term" value="P:regulation of DNA-templated transcription"/>
    <property type="evidence" value="ECO:0007669"/>
    <property type="project" value="InterPro"/>
</dbReference>
<dbReference type="CDD" id="cd06170">
    <property type="entry name" value="LuxR_C_like"/>
    <property type="match status" value="1"/>
</dbReference>
<dbReference type="InterPro" id="IPR016032">
    <property type="entry name" value="Sig_transdc_resp-reg_C-effctor"/>
</dbReference>
<protein>
    <submittedName>
        <fullName evidence="4">Regulatory protein, luxR family</fullName>
    </submittedName>
</protein>
<feature type="domain" description="HTH luxR-type" evidence="3">
    <location>
        <begin position="842"/>
        <end position="907"/>
    </location>
</feature>
<dbReference type="InterPro" id="IPR011990">
    <property type="entry name" value="TPR-like_helical_dom_sf"/>
</dbReference>
<reference evidence="4 5" key="1">
    <citation type="submission" date="2016-10" db="EMBL/GenBank/DDBJ databases">
        <authorList>
            <person name="de Groot N.N."/>
        </authorList>
    </citation>
    <scope>NUCLEOTIDE SEQUENCE [LARGE SCALE GENOMIC DNA]</scope>
    <source>
        <strain evidence="4 5">DSM 44215</strain>
    </source>
</reference>
<dbReference type="Gene3D" id="1.25.40.10">
    <property type="entry name" value="Tetratricopeptide repeat domain"/>
    <property type="match status" value="1"/>
</dbReference>
<dbReference type="GO" id="GO:0003677">
    <property type="term" value="F:DNA binding"/>
    <property type="evidence" value="ECO:0007669"/>
    <property type="project" value="InterPro"/>
</dbReference>
<dbReference type="InterPro" id="IPR041664">
    <property type="entry name" value="AAA_16"/>
</dbReference>
<evidence type="ECO:0000313" key="4">
    <source>
        <dbReference type="EMBL" id="SDU71437.1"/>
    </source>
</evidence>
<dbReference type="SMART" id="SM00421">
    <property type="entry name" value="HTH_LUXR"/>
    <property type="match status" value="1"/>
</dbReference>
<dbReference type="GO" id="GO:0005737">
    <property type="term" value="C:cytoplasm"/>
    <property type="evidence" value="ECO:0007669"/>
    <property type="project" value="TreeGrafter"/>
</dbReference>
<dbReference type="InterPro" id="IPR027417">
    <property type="entry name" value="P-loop_NTPase"/>
</dbReference>
<dbReference type="PROSITE" id="PS50043">
    <property type="entry name" value="HTH_LUXR_2"/>
    <property type="match status" value="1"/>
</dbReference>
<dbReference type="PROSITE" id="PS00622">
    <property type="entry name" value="HTH_LUXR_1"/>
    <property type="match status" value="1"/>
</dbReference>
<dbReference type="PANTHER" id="PTHR16305">
    <property type="entry name" value="TESTICULAR SOLUBLE ADENYLYL CYCLASE"/>
    <property type="match status" value="1"/>
</dbReference>
<dbReference type="PRINTS" id="PR00038">
    <property type="entry name" value="HTHLUXR"/>
</dbReference>
<keyword evidence="2" id="KW-0067">ATP-binding</keyword>
<sequence>MAAAGDAPAGLVGRDDELAALGSFLDVARTDGAALLLTGDAGVGKTALLDAAVELAVAAGMRVIRGSGIEFESEISFAVLHQLVLPLSAELDRLPASPRAALGVALGLEDGNTPSRIAVLNATLALFTEAANESPVLLVIDDLHVVDQPSIAAIGFVARRVTGRRLGVLAARRSGPDGAFRPTGVPELDVAPLSDGDALRLLSRRFAHLPRRVLSAVADDAQGNPLALLEFAGSTEVSGDRAGWTGGPARDVNALFGDRIRRLPGRTRDLLLLSALEGSGDLSIVQSAGAPGGLEELAPAERDHLVMVAEDDRTIRFRHPLVRSAVVDGSTAEQRRAAHRRLADVLVDQPERRGVHLAKSTTAPDESVASVVEVAAQTSLRRGDPGGAVAMLRRAAELTPDPEEGRRRLSQAAYVAAWVSGELDISHDLLHEIKGDPAGQPIGATAAAALLVLATEGDADTAYTMLLPAIEAATSVDGPRTGDVENALFTLTLAAGYLGGPEYWQPLMDLLDRFPNPSPASAATLARVHHALGSMSDELLQRLDAEIAGLNEQTDTDVVIRTALVASYVDRLPECRGALLRVIRAGGAVGLSMPALIHIALDDLYSARLGAASDAAAELIALSNDTGYPLWAQVGHYSAAMAAAERGDLDECIEHCGRIWDWSGPRRVHRLVKCAHLARARAALGVTDFDTAFRHASEVCAPGELPPFNPEAVWAATDLIEAAIRTGRLEEARAHAAAFRAAGVERISSRLALISALCTAMTSEPGEAIQRFDDALAIPGIEAWPFELGRVHLAYGEVLRRQGRSRDARVQLESARNLFADIGARSWESRSAAELRATGMTRASSGSDLTPQELEVARLAAGGLSNPQIAERLFLSPRTVSSHLYRAFPKLGITSRAALRDALEAQGRSSGAD</sequence>